<proteinExistence type="predicted"/>
<dbReference type="EMBL" id="SRSD01000001">
    <property type="protein sequence ID" value="KAA0895182.1"/>
    <property type="molecule type" value="Genomic_DNA"/>
</dbReference>
<gene>
    <name evidence="1" type="ORF">ET418_01285</name>
</gene>
<dbReference type="AlphaFoldDB" id="A0A5A9XPU5"/>
<name>A0A5A9XPU5_9BACT</name>
<reference evidence="1 2" key="1">
    <citation type="submission" date="2019-04" db="EMBL/GenBank/DDBJ databases">
        <title>Geobacter ruber sp. nov., ferric-reducing bacteria isolated from paddy soil.</title>
        <authorList>
            <person name="Xu Z."/>
            <person name="Masuda Y."/>
            <person name="Itoh H."/>
            <person name="Senoo K."/>
        </authorList>
    </citation>
    <scope>NUCLEOTIDE SEQUENCE [LARGE SCALE GENOMIC DNA]</scope>
    <source>
        <strain evidence="1 2">Red88</strain>
    </source>
</reference>
<dbReference type="Proteomes" id="UP000324298">
    <property type="component" value="Unassembled WGS sequence"/>
</dbReference>
<comment type="caution">
    <text evidence="1">The sequence shown here is derived from an EMBL/GenBank/DDBJ whole genome shotgun (WGS) entry which is preliminary data.</text>
</comment>
<protein>
    <submittedName>
        <fullName evidence="1">Uncharacterized protein</fullName>
    </submittedName>
</protein>
<sequence length="70" mass="7645">MKGLKLEYDFKYCPACGGPITTPVHMSLVLSEPENGFGSEEIDLSDCDYPDGCVRLLCDACYESSGRMVS</sequence>
<dbReference type="RefSeq" id="WP_149305763.1">
    <property type="nucleotide sequence ID" value="NZ_SRSD01000001.1"/>
</dbReference>
<evidence type="ECO:0000313" key="1">
    <source>
        <dbReference type="EMBL" id="KAA0895182.1"/>
    </source>
</evidence>
<accession>A0A5A9XPU5</accession>
<organism evidence="1 2">
    <name type="scientific">Oryzomonas rubra</name>
    <dbReference type="NCBI Taxonomy" id="2509454"/>
    <lineage>
        <taxon>Bacteria</taxon>
        <taxon>Pseudomonadati</taxon>
        <taxon>Thermodesulfobacteriota</taxon>
        <taxon>Desulfuromonadia</taxon>
        <taxon>Geobacterales</taxon>
        <taxon>Geobacteraceae</taxon>
        <taxon>Oryzomonas</taxon>
    </lineage>
</organism>
<keyword evidence="2" id="KW-1185">Reference proteome</keyword>
<evidence type="ECO:0000313" key="2">
    <source>
        <dbReference type="Proteomes" id="UP000324298"/>
    </source>
</evidence>